<dbReference type="CDD" id="cd11579">
    <property type="entry name" value="Glyco_tran_WbsX"/>
    <property type="match status" value="1"/>
</dbReference>
<keyword evidence="1" id="KW-0808">Transferase</keyword>
<name>A0A084JQG6_9FIRM</name>
<organism evidence="1 2">
    <name type="scientific">Lacrimispora celerecrescens</name>
    <dbReference type="NCBI Taxonomy" id="29354"/>
    <lineage>
        <taxon>Bacteria</taxon>
        <taxon>Bacillati</taxon>
        <taxon>Bacillota</taxon>
        <taxon>Clostridia</taxon>
        <taxon>Lachnospirales</taxon>
        <taxon>Lachnospiraceae</taxon>
        <taxon>Lacrimispora</taxon>
    </lineage>
</organism>
<protein>
    <submittedName>
        <fullName evidence="1">Glycosyl transferase</fullName>
    </submittedName>
</protein>
<dbReference type="PANTHER" id="PTHR41244:SF1">
    <property type="entry name" value="GLYCOSYLTRANSFERASE"/>
    <property type="match status" value="1"/>
</dbReference>
<dbReference type="Pfam" id="PF14307">
    <property type="entry name" value="Glyco_tran_WbsX"/>
    <property type="match status" value="1"/>
</dbReference>
<gene>
    <name evidence="1" type="ORF">IO98_03885</name>
</gene>
<dbReference type="Gene3D" id="3.20.20.80">
    <property type="entry name" value="Glycosidases"/>
    <property type="match status" value="1"/>
</dbReference>
<dbReference type="PANTHER" id="PTHR41244">
    <property type="entry name" value="RHAMNAN SYNTHESIS F"/>
    <property type="match status" value="1"/>
</dbReference>
<dbReference type="OrthoDB" id="9816424at2"/>
<dbReference type="InterPro" id="IPR032719">
    <property type="entry name" value="WbsX"/>
</dbReference>
<accession>A0A084JQG6</accession>
<evidence type="ECO:0000313" key="1">
    <source>
        <dbReference type="EMBL" id="KEZ91200.1"/>
    </source>
</evidence>
<keyword evidence="2" id="KW-1185">Reference proteome</keyword>
<dbReference type="GO" id="GO:0016740">
    <property type="term" value="F:transferase activity"/>
    <property type="evidence" value="ECO:0007669"/>
    <property type="project" value="UniProtKB-KW"/>
</dbReference>
<dbReference type="AlphaFoldDB" id="A0A084JQG6"/>
<dbReference type="RefSeq" id="WP_038278074.1">
    <property type="nucleotide sequence ID" value="NZ_JPME01000006.1"/>
</dbReference>
<comment type="caution">
    <text evidence="1">The sequence shown here is derived from an EMBL/GenBank/DDBJ whole genome shotgun (WGS) entry which is preliminary data.</text>
</comment>
<proteinExistence type="predicted"/>
<dbReference type="Proteomes" id="UP000028525">
    <property type="component" value="Unassembled WGS sequence"/>
</dbReference>
<evidence type="ECO:0000313" key="2">
    <source>
        <dbReference type="Proteomes" id="UP000028525"/>
    </source>
</evidence>
<dbReference type="STRING" id="29354.IO98_03885"/>
<dbReference type="EMBL" id="JPME01000006">
    <property type="protein sequence ID" value="KEZ91200.1"/>
    <property type="molecule type" value="Genomic_DNA"/>
</dbReference>
<reference evidence="1 2" key="1">
    <citation type="submission" date="2014-07" db="EMBL/GenBank/DDBJ databases">
        <title>Draft genome of Clostridium celerecrescens 152B isolated from sediments associated with methane hydrate from Krishna Godavari basin.</title>
        <authorList>
            <person name="Honkalas V.S."/>
            <person name="Dabir A.P."/>
            <person name="Arora P."/>
            <person name="Dhakephalkar P.K."/>
        </authorList>
    </citation>
    <scope>NUCLEOTIDE SEQUENCE [LARGE SCALE GENOMIC DNA]</scope>
    <source>
        <strain evidence="1 2">152B</strain>
    </source>
</reference>
<sequence length="384" mass="45600">MRIIAFYLPQFHNIPENDEWWGDGFTEWVNVKKAVPLYGGHQQPKVPLNNNYYNLLDDKVKIWQAELAKTYGIYGFCYYHYWFDGHMLLEKPMEQMLKNRAVNIPFCICWANEPWTKAWVGETKTLIPQKYGMKKEWKDHFDYLLPFLKDERYIKDEEGKPVFVIYRPEIIDVLNDMLDYWNELARNNGFSGISFAYQQLNFDLDKNKDDSRFKYDIEFQPMYCFHDLTENRFSTMRKIKRKVANAVERLTGKDIRQIGRGSKLTGFNQVYYDEAWNAILNRKPESVKNVPGAFVAWDNTPRHGKRGRIYDGATPEKFESYLKQLIENTKNIYEKDMIFLDAWNEWAEGAYLEPDVHYGTGYLEAVKNALIETGEFPAYPKIRE</sequence>